<dbReference type="AlphaFoldDB" id="A0A0K8R5B7"/>
<accession>A0A0K8R5B7</accession>
<dbReference type="InterPro" id="IPR043502">
    <property type="entry name" value="DNA/RNA_pol_sf"/>
</dbReference>
<protein>
    <submittedName>
        <fullName evidence="2">Putative rte ele1 orf1-h 1e-60-j 4</fullName>
    </submittedName>
</protein>
<organism evidence="2">
    <name type="scientific">Ixodes ricinus</name>
    <name type="common">Common tick</name>
    <name type="synonym">Acarus ricinus</name>
    <dbReference type="NCBI Taxonomy" id="34613"/>
    <lineage>
        <taxon>Eukaryota</taxon>
        <taxon>Metazoa</taxon>
        <taxon>Ecdysozoa</taxon>
        <taxon>Arthropoda</taxon>
        <taxon>Chelicerata</taxon>
        <taxon>Arachnida</taxon>
        <taxon>Acari</taxon>
        <taxon>Parasitiformes</taxon>
        <taxon>Ixodida</taxon>
        <taxon>Ixodoidea</taxon>
        <taxon>Ixodidae</taxon>
        <taxon>Ixodinae</taxon>
        <taxon>Ixodes</taxon>
    </lineage>
</organism>
<dbReference type="PANTHER" id="PTHR33332">
    <property type="entry name" value="REVERSE TRANSCRIPTASE DOMAIN-CONTAINING PROTEIN"/>
    <property type="match status" value="1"/>
</dbReference>
<dbReference type="GO" id="GO:0071897">
    <property type="term" value="P:DNA biosynthetic process"/>
    <property type="evidence" value="ECO:0007669"/>
    <property type="project" value="UniProtKB-ARBA"/>
</dbReference>
<reference evidence="2" key="1">
    <citation type="submission" date="2012-12" db="EMBL/GenBank/DDBJ databases">
        <title>Identification and characterization of a phenylalanine ammonia-lyase gene family in Isatis indigotica Fort.</title>
        <authorList>
            <person name="Liu Q."/>
            <person name="Chen J."/>
            <person name="Zhou X."/>
            <person name="Di P."/>
            <person name="Xiao Y."/>
            <person name="Xuan H."/>
            <person name="Zhang L."/>
            <person name="Chen W."/>
        </authorList>
    </citation>
    <scope>NUCLEOTIDE SEQUENCE</scope>
    <source>
        <tissue evidence="2">Salivary gland</tissue>
    </source>
</reference>
<dbReference type="Pfam" id="PF00078">
    <property type="entry name" value="RVT_1"/>
    <property type="match status" value="1"/>
</dbReference>
<dbReference type="InterPro" id="IPR000477">
    <property type="entry name" value="RT_dom"/>
</dbReference>
<evidence type="ECO:0000313" key="2">
    <source>
        <dbReference type="EMBL" id="JAA65644.1"/>
    </source>
</evidence>
<proteinExistence type="evidence at transcript level"/>
<name>A0A0K8R5B7_IXORI</name>
<feature type="domain" description="Reverse transcriptase" evidence="1">
    <location>
        <begin position="1"/>
        <end position="146"/>
    </location>
</feature>
<sequence>MFVCALFIDVAKAFDSVNHNILLNKLYRVGFCGPFHALLKSFLINRTQIVSVGNVRSSLAFLTSEVPQGSILSPLFFNIYVNDISTSITTSKIFQYADDTLIFSRHLVYERAIEMLQIDVAKIMDWFFANKLRVKCFKKRSWSDFT</sequence>
<dbReference type="SUPFAM" id="SSF56672">
    <property type="entry name" value="DNA/RNA polymerases"/>
    <property type="match status" value="1"/>
</dbReference>
<evidence type="ECO:0000259" key="1">
    <source>
        <dbReference type="PROSITE" id="PS50878"/>
    </source>
</evidence>
<dbReference type="EMBL" id="GADI01008164">
    <property type="protein sequence ID" value="JAA65644.1"/>
    <property type="molecule type" value="mRNA"/>
</dbReference>
<dbReference type="PROSITE" id="PS50878">
    <property type="entry name" value="RT_POL"/>
    <property type="match status" value="1"/>
</dbReference>